<dbReference type="Proteomes" id="UP001548189">
    <property type="component" value="Unassembled WGS sequence"/>
</dbReference>
<dbReference type="Pfam" id="PF04463">
    <property type="entry name" value="2-thiour_desulf"/>
    <property type="match status" value="1"/>
</dbReference>
<evidence type="ECO:0000259" key="1">
    <source>
        <dbReference type="Pfam" id="PF08349"/>
    </source>
</evidence>
<dbReference type="EMBL" id="JBEVCJ010000006">
    <property type="protein sequence ID" value="MET1254848.1"/>
    <property type="molecule type" value="Genomic_DNA"/>
</dbReference>
<reference evidence="2 3" key="1">
    <citation type="submission" date="2024-06" db="EMBL/GenBank/DDBJ databases">
        <authorList>
            <person name="Li F."/>
        </authorList>
    </citation>
    <scope>NUCLEOTIDE SEQUENCE [LARGE SCALE GENOMIC DNA]</scope>
    <source>
        <strain evidence="2 3">GXAS 311</strain>
    </source>
</reference>
<proteinExistence type="predicted"/>
<dbReference type="InterPro" id="IPR017087">
    <property type="entry name" value="UCP037004"/>
</dbReference>
<dbReference type="RefSeq" id="WP_353874465.1">
    <property type="nucleotide sequence ID" value="NZ_JBEVCJ010000006.1"/>
</dbReference>
<keyword evidence="3" id="KW-1185">Reference proteome</keyword>
<dbReference type="InterPro" id="IPR007553">
    <property type="entry name" value="2-thiour_desulf"/>
</dbReference>
<dbReference type="PANTHER" id="PTHR30087:SF0">
    <property type="entry name" value="INNER MEMBRANE PROTEIN"/>
    <property type="match status" value="1"/>
</dbReference>
<dbReference type="PANTHER" id="PTHR30087">
    <property type="entry name" value="INNER MEMBRANE PROTEIN"/>
    <property type="match status" value="1"/>
</dbReference>
<dbReference type="InterPro" id="IPR013560">
    <property type="entry name" value="DUF1722"/>
</dbReference>
<evidence type="ECO:0000313" key="3">
    <source>
        <dbReference type="Proteomes" id="UP001548189"/>
    </source>
</evidence>
<comment type="caution">
    <text evidence="2">The sequence shown here is derived from an EMBL/GenBank/DDBJ whole genome shotgun (WGS) entry which is preliminary data.</text>
</comment>
<sequence>MIEVGISQCLLGQNVRFDGGHRKNNFCTQSLTEKFKFVSFCPEVGIGLPVPRKPIRLIGSKDNTKAVYSHDYTQDFTDDLQHYARKNRDKLSQLSGFIFCKGSPSCGVERIKIYNDSDDSANKKSAQAEKNGTGIFAAEVMKYVPLLPVEEDGRLNDPLIRDSFIKRVYLYREWQDMMETGLTVHNLLSFHARHKMTLLAHCQKTYRQIGPKLAKVNKENIHEIAQAYITDLMAGLKIPATRANNANVLMHLQGFLKQKLDSVDRRELAYTILEYRRGLLPILAPITLLKHHFKHHPDQYIKQLSYFEPYPGDLAIRVKTL</sequence>
<organism evidence="2 3">
    <name type="scientific">Aliikangiella maris</name>
    <dbReference type="NCBI Taxonomy" id="3162458"/>
    <lineage>
        <taxon>Bacteria</taxon>
        <taxon>Pseudomonadati</taxon>
        <taxon>Pseudomonadota</taxon>
        <taxon>Gammaproteobacteria</taxon>
        <taxon>Oceanospirillales</taxon>
        <taxon>Pleioneaceae</taxon>
        <taxon>Aliikangiella</taxon>
    </lineage>
</organism>
<dbReference type="PIRSF" id="PIRSF037004">
    <property type="entry name" value="UCP037004"/>
    <property type="match status" value="1"/>
</dbReference>
<protein>
    <submittedName>
        <fullName evidence="2">DUF523 and DUF1722 domain-containing protein</fullName>
    </submittedName>
</protein>
<gene>
    <name evidence="2" type="ORF">ABVT43_06915</name>
</gene>
<accession>A0ABV2BSC2</accession>
<dbReference type="Pfam" id="PF08349">
    <property type="entry name" value="DUF1722"/>
    <property type="match status" value="1"/>
</dbReference>
<name>A0ABV2BSC2_9GAMM</name>
<feature type="domain" description="DUF1722" evidence="1">
    <location>
        <begin position="195"/>
        <end position="311"/>
    </location>
</feature>
<evidence type="ECO:0000313" key="2">
    <source>
        <dbReference type="EMBL" id="MET1254848.1"/>
    </source>
</evidence>